<dbReference type="EMBL" id="BMGZ01000002">
    <property type="protein sequence ID" value="GGH96951.1"/>
    <property type="molecule type" value="Genomic_DNA"/>
</dbReference>
<gene>
    <name evidence="2" type="ORF">GCM10011355_16990</name>
</gene>
<name>A0A8J3ERB7_9PROT</name>
<evidence type="ECO:0000313" key="2">
    <source>
        <dbReference type="EMBL" id="GGH96951.1"/>
    </source>
</evidence>
<dbReference type="Gene3D" id="2.40.100.20">
    <property type="match status" value="1"/>
</dbReference>
<reference evidence="2" key="2">
    <citation type="submission" date="2020-09" db="EMBL/GenBank/DDBJ databases">
        <authorList>
            <person name="Sun Q."/>
            <person name="Zhou Y."/>
        </authorList>
    </citation>
    <scope>NUCLEOTIDE SEQUENCE</scope>
    <source>
        <strain evidence="2">CGMCC 1.14984</strain>
    </source>
</reference>
<feature type="domain" description="Cyclophilin-like" evidence="1">
    <location>
        <begin position="3"/>
        <end position="102"/>
    </location>
</feature>
<accession>A0A8J3ERB7</accession>
<protein>
    <recommendedName>
        <fullName evidence="1">Cyclophilin-like domain-containing protein</fullName>
    </recommendedName>
</protein>
<proteinExistence type="predicted"/>
<reference evidence="2" key="1">
    <citation type="journal article" date="2014" name="Int. J. Syst. Evol. Microbiol.">
        <title>Complete genome sequence of Corynebacterium casei LMG S-19264T (=DSM 44701T), isolated from a smear-ripened cheese.</title>
        <authorList>
            <consortium name="US DOE Joint Genome Institute (JGI-PGF)"/>
            <person name="Walter F."/>
            <person name="Albersmeier A."/>
            <person name="Kalinowski J."/>
            <person name="Ruckert C."/>
        </authorList>
    </citation>
    <scope>NUCLEOTIDE SEQUENCE</scope>
    <source>
        <strain evidence="2">CGMCC 1.14984</strain>
    </source>
</reference>
<organism evidence="2 3">
    <name type="scientific">Aquisalinus luteolus</name>
    <dbReference type="NCBI Taxonomy" id="1566827"/>
    <lineage>
        <taxon>Bacteria</taxon>
        <taxon>Pseudomonadati</taxon>
        <taxon>Pseudomonadota</taxon>
        <taxon>Alphaproteobacteria</taxon>
        <taxon>Parvularculales</taxon>
        <taxon>Parvularculaceae</taxon>
        <taxon>Aquisalinus</taxon>
    </lineage>
</organism>
<comment type="caution">
    <text evidence="2">The sequence shown here is derived from an EMBL/GenBank/DDBJ whole genome shotgun (WGS) entry which is preliminary data.</text>
</comment>
<dbReference type="Pfam" id="PF18050">
    <property type="entry name" value="Cyclophil_like2"/>
    <property type="match status" value="1"/>
</dbReference>
<sequence>MPLTLADNVAAQDFASLLPLTLTLKDYAGIEKVSDLPRRLDTGGVPSGYKPSAGDITYYAPWGNLALFYRDFRHAPGLVLLGKVNADLRLLDREEPFDVTLELTD</sequence>
<dbReference type="Proteomes" id="UP000621856">
    <property type="component" value="Unassembled WGS sequence"/>
</dbReference>
<evidence type="ECO:0000259" key="1">
    <source>
        <dbReference type="Pfam" id="PF18050"/>
    </source>
</evidence>
<evidence type="ECO:0000313" key="3">
    <source>
        <dbReference type="Proteomes" id="UP000621856"/>
    </source>
</evidence>
<dbReference type="InterPro" id="IPR041183">
    <property type="entry name" value="Cyclophilin-like"/>
</dbReference>
<dbReference type="SUPFAM" id="SSF50891">
    <property type="entry name" value="Cyclophilin-like"/>
    <property type="match status" value="1"/>
</dbReference>
<dbReference type="InterPro" id="IPR029000">
    <property type="entry name" value="Cyclophilin-like_dom_sf"/>
</dbReference>
<dbReference type="AlphaFoldDB" id="A0A8J3ERB7"/>